<comment type="caution">
    <text evidence="2">The sequence shown here is derived from an EMBL/GenBank/DDBJ whole genome shotgun (WGS) entry which is preliminary data.</text>
</comment>
<name>A0ABW3WH31_9RHOO</name>
<feature type="compositionally biased region" description="Basic and acidic residues" evidence="1">
    <location>
        <begin position="33"/>
        <end position="47"/>
    </location>
</feature>
<organism evidence="2 3">
    <name type="scientific">Thauera mechernichensis</name>
    <dbReference type="NCBI Taxonomy" id="82788"/>
    <lineage>
        <taxon>Bacteria</taxon>
        <taxon>Pseudomonadati</taxon>
        <taxon>Pseudomonadota</taxon>
        <taxon>Betaproteobacteria</taxon>
        <taxon>Rhodocyclales</taxon>
        <taxon>Zoogloeaceae</taxon>
        <taxon>Thauera</taxon>
    </lineage>
</organism>
<dbReference type="Proteomes" id="UP001597158">
    <property type="component" value="Unassembled WGS sequence"/>
</dbReference>
<dbReference type="NCBIfam" id="TIGR02106">
    <property type="entry name" value="cyd_oper_ybgT"/>
    <property type="match status" value="1"/>
</dbReference>
<dbReference type="InterPro" id="IPR011724">
    <property type="entry name" value="Cyd_oper_YbgT"/>
</dbReference>
<dbReference type="InterPro" id="IPR012994">
    <property type="entry name" value="YbgT_YccB"/>
</dbReference>
<protein>
    <submittedName>
        <fullName evidence="2">Cytochrome bd-I oxidase subunit CydX</fullName>
    </submittedName>
</protein>
<gene>
    <name evidence="2" type="primary">cydX</name>
    <name evidence="2" type="ORF">ACFQ4M_12545</name>
</gene>
<evidence type="ECO:0000313" key="2">
    <source>
        <dbReference type="EMBL" id="MFD1264409.1"/>
    </source>
</evidence>
<feature type="region of interest" description="Disordered" evidence="1">
    <location>
        <begin position="33"/>
        <end position="56"/>
    </location>
</feature>
<keyword evidence="3" id="KW-1185">Reference proteome</keyword>
<sequence length="56" mass="6192">MWYFAWVLGIGFAVLLAILNALWGENEQAREEARADALRQPRLDADPGRPNGSGAH</sequence>
<evidence type="ECO:0000256" key="1">
    <source>
        <dbReference type="SAM" id="MobiDB-lite"/>
    </source>
</evidence>
<proteinExistence type="predicted"/>
<accession>A0ABW3WH31</accession>
<reference evidence="3" key="1">
    <citation type="journal article" date="2019" name="Int. J. Syst. Evol. Microbiol.">
        <title>The Global Catalogue of Microorganisms (GCM) 10K type strain sequencing project: providing services to taxonomists for standard genome sequencing and annotation.</title>
        <authorList>
            <consortium name="The Broad Institute Genomics Platform"/>
            <consortium name="The Broad Institute Genome Sequencing Center for Infectious Disease"/>
            <person name="Wu L."/>
            <person name="Ma J."/>
        </authorList>
    </citation>
    <scope>NUCLEOTIDE SEQUENCE [LARGE SCALE GENOMIC DNA]</scope>
    <source>
        <strain evidence="3">CCUG 48884</strain>
    </source>
</reference>
<dbReference type="Pfam" id="PF08173">
    <property type="entry name" value="YbgT_YccB"/>
    <property type="match status" value="1"/>
</dbReference>
<dbReference type="EMBL" id="JBHTMC010000024">
    <property type="protein sequence ID" value="MFD1264409.1"/>
    <property type="molecule type" value="Genomic_DNA"/>
</dbReference>
<dbReference type="RefSeq" id="WP_277830766.1">
    <property type="nucleotide sequence ID" value="NZ_JARQZE010000002.1"/>
</dbReference>
<evidence type="ECO:0000313" key="3">
    <source>
        <dbReference type="Proteomes" id="UP001597158"/>
    </source>
</evidence>